<dbReference type="InterPro" id="IPR036263">
    <property type="entry name" value="Chorismate_II_sf"/>
</dbReference>
<evidence type="ECO:0000259" key="2">
    <source>
        <dbReference type="PROSITE" id="PS51168"/>
    </source>
</evidence>
<keyword evidence="1" id="KW-0808">Transferase</keyword>
<dbReference type="PANTHER" id="PTHR43018:SF1">
    <property type="entry name" value="PROTEIN AROA(G)"/>
    <property type="match status" value="1"/>
</dbReference>
<evidence type="ECO:0000313" key="4">
    <source>
        <dbReference type="Proteomes" id="UP000609323"/>
    </source>
</evidence>
<dbReference type="Gene3D" id="1.20.59.10">
    <property type="entry name" value="Chorismate mutase"/>
    <property type="match status" value="1"/>
</dbReference>
<dbReference type="InterPro" id="IPR036979">
    <property type="entry name" value="CM_dom_sf"/>
</dbReference>
<dbReference type="InterPro" id="IPR010954">
    <property type="entry name" value="Chorismate_mutase_GmP-bac"/>
</dbReference>
<dbReference type="Pfam" id="PF01817">
    <property type="entry name" value="CM_2"/>
    <property type="match status" value="1"/>
</dbReference>
<reference evidence="4" key="1">
    <citation type="journal article" date="2019" name="Int. J. Syst. Evol. Microbiol.">
        <title>The Global Catalogue of Microorganisms (GCM) 10K type strain sequencing project: providing services to taxonomists for standard genome sequencing and annotation.</title>
        <authorList>
            <consortium name="The Broad Institute Genomics Platform"/>
            <consortium name="The Broad Institute Genome Sequencing Center for Infectious Disease"/>
            <person name="Wu L."/>
            <person name="Ma J."/>
        </authorList>
    </citation>
    <scope>NUCLEOTIDE SEQUENCE [LARGE SCALE GENOMIC DNA]</scope>
    <source>
        <strain evidence="4">CGMCC 1.15044</strain>
    </source>
</reference>
<dbReference type="InterPro" id="IPR006268">
    <property type="entry name" value="DAHP_syn_2"/>
</dbReference>
<name>A0ABQ1GB86_9BACL</name>
<evidence type="ECO:0000313" key="3">
    <source>
        <dbReference type="EMBL" id="GGA40268.1"/>
    </source>
</evidence>
<dbReference type="Gene3D" id="3.20.20.70">
    <property type="entry name" value="Aldolase class I"/>
    <property type="match status" value="1"/>
</dbReference>
<proteinExistence type="predicted"/>
<dbReference type="NCBIfam" id="NF009239">
    <property type="entry name" value="PRK12595.1"/>
    <property type="match status" value="1"/>
</dbReference>
<sequence>MNETLELLRTRLDEINMELLQLLNTRAEVARSIGEIKEKQGVPKFDPVREREMLEALVKHNPGPFKDAEIKQLFKEIFKASLNLQEEEHKRLLLVSRKNQPENTVIELNGTSIGGSTQVMVAGPCSVESYEQLRIVAAALKEAGIKVMRGGAFKPRTSPYDFQGLGIEGLKMLKAVAKEFGLSTISEIVHPAHIEIAADYIDVIQIGARNMQNFELLKEAGQAKIPVLLKRGIAATLEEFVHAAEYIAVSGNSNLMLIERGIRTYEKWTRNTLDISAVPILKQETHLPVLVDVTHSTGRKDIMLPCAKAALAAGADGVMIEVHPDPQTALSDAAQQLDIPQFIEFMNGVRESGLLHEQK</sequence>
<dbReference type="NCBIfam" id="TIGR01801">
    <property type="entry name" value="CM_A"/>
    <property type="match status" value="1"/>
</dbReference>
<dbReference type="SUPFAM" id="SSF51569">
    <property type="entry name" value="Aldolase"/>
    <property type="match status" value="1"/>
</dbReference>
<dbReference type="Pfam" id="PF00793">
    <property type="entry name" value="DAHP_synth_1"/>
    <property type="match status" value="1"/>
</dbReference>
<dbReference type="PROSITE" id="PS51168">
    <property type="entry name" value="CHORISMATE_MUT_2"/>
    <property type="match status" value="1"/>
</dbReference>
<evidence type="ECO:0000256" key="1">
    <source>
        <dbReference type="ARBA" id="ARBA00022679"/>
    </source>
</evidence>
<feature type="domain" description="Chorismate mutase" evidence="2">
    <location>
        <begin position="1"/>
        <end position="89"/>
    </location>
</feature>
<gene>
    <name evidence="3" type="primary">aroA</name>
    <name evidence="3" type="ORF">GCM10010917_26940</name>
</gene>
<accession>A0ABQ1GB86</accession>
<dbReference type="EMBL" id="BMHF01000008">
    <property type="protein sequence ID" value="GGA40268.1"/>
    <property type="molecule type" value="Genomic_DNA"/>
</dbReference>
<dbReference type="InterPro" id="IPR013785">
    <property type="entry name" value="Aldolase_TIM"/>
</dbReference>
<dbReference type="NCBIfam" id="TIGR01361">
    <property type="entry name" value="DAHP_synth_Bsub"/>
    <property type="match status" value="1"/>
</dbReference>
<dbReference type="Proteomes" id="UP000609323">
    <property type="component" value="Unassembled WGS sequence"/>
</dbReference>
<dbReference type="PANTHER" id="PTHR43018">
    <property type="entry name" value="PHOSPHO-2-DEHYDRO-3-DEOXYHEPTONATE ALDOLASE"/>
    <property type="match status" value="1"/>
</dbReference>
<protein>
    <submittedName>
        <fullName evidence="3">Bifunctional 3-deoxy-7-phosphoheptulonate synthase/chorismate mutase</fullName>
    </submittedName>
</protein>
<dbReference type="InterPro" id="IPR052899">
    <property type="entry name" value="Class-I_DAHP_synthase"/>
</dbReference>
<dbReference type="InterPro" id="IPR002701">
    <property type="entry name" value="CM_II_prokaryot"/>
</dbReference>
<keyword evidence="4" id="KW-1185">Reference proteome</keyword>
<comment type="caution">
    <text evidence="3">The sequence shown here is derived from an EMBL/GenBank/DDBJ whole genome shotgun (WGS) entry which is preliminary data.</text>
</comment>
<dbReference type="InterPro" id="IPR006218">
    <property type="entry name" value="DAHP1/KDSA"/>
</dbReference>
<dbReference type="NCBIfam" id="NF006421">
    <property type="entry name" value="PRK08673.1"/>
    <property type="match status" value="1"/>
</dbReference>
<dbReference type="RefSeq" id="WP_094092458.1">
    <property type="nucleotide sequence ID" value="NZ_BMHF01000008.1"/>
</dbReference>
<organism evidence="3 4">
    <name type="scientific">Paenibacillus physcomitrellae</name>
    <dbReference type="NCBI Taxonomy" id="1619311"/>
    <lineage>
        <taxon>Bacteria</taxon>
        <taxon>Bacillati</taxon>
        <taxon>Bacillota</taxon>
        <taxon>Bacilli</taxon>
        <taxon>Bacillales</taxon>
        <taxon>Paenibacillaceae</taxon>
        <taxon>Paenibacillus</taxon>
    </lineage>
</organism>
<dbReference type="SUPFAM" id="SSF48600">
    <property type="entry name" value="Chorismate mutase II"/>
    <property type="match status" value="1"/>
</dbReference>
<dbReference type="SMART" id="SM00830">
    <property type="entry name" value="CM_2"/>
    <property type="match status" value="1"/>
</dbReference>